<name>A0ABR4DTH6_9PEZI</name>
<feature type="domain" description="Fumarate lyase N-terminal" evidence="1">
    <location>
        <begin position="1"/>
        <end position="105"/>
    </location>
</feature>
<dbReference type="Proteomes" id="UP001600888">
    <property type="component" value="Unassembled WGS sequence"/>
</dbReference>
<organism evidence="2 3">
    <name type="scientific">Diaporthe vaccinii</name>
    <dbReference type="NCBI Taxonomy" id="105482"/>
    <lineage>
        <taxon>Eukaryota</taxon>
        <taxon>Fungi</taxon>
        <taxon>Dikarya</taxon>
        <taxon>Ascomycota</taxon>
        <taxon>Pezizomycotina</taxon>
        <taxon>Sordariomycetes</taxon>
        <taxon>Sordariomycetidae</taxon>
        <taxon>Diaporthales</taxon>
        <taxon>Diaporthaceae</taxon>
        <taxon>Diaporthe</taxon>
        <taxon>Diaporthe eres species complex</taxon>
    </lineage>
</organism>
<dbReference type="Gene3D" id="1.10.275.10">
    <property type="entry name" value="Fumarase/aspartase (N-terminal domain)"/>
    <property type="match status" value="1"/>
</dbReference>
<evidence type="ECO:0000313" key="2">
    <source>
        <dbReference type="EMBL" id="KAL2273688.1"/>
    </source>
</evidence>
<comment type="caution">
    <text evidence="2">The sequence shown here is derived from an EMBL/GenBank/DDBJ whole genome shotgun (WGS) entry which is preliminary data.</text>
</comment>
<protein>
    <recommendedName>
        <fullName evidence="1">Fumarate lyase N-terminal domain-containing protein</fullName>
    </recommendedName>
</protein>
<dbReference type="PANTHER" id="PTHR43814">
    <property type="entry name" value="ARGININOSUCCINATE LYASE"/>
    <property type="match status" value="1"/>
</dbReference>
<reference evidence="2 3" key="1">
    <citation type="submission" date="2024-03" db="EMBL/GenBank/DDBJ databases">
        <title>A high-quality draft genome sequence of Diaporthe vaccinii, a causative agent of upright dieback and viscid rot disease in cranberry plants.</title>
        <authorList>
            <person name="Sarrasin M."/>
            <person name="Lang B.F."/>
            <person name="Burger G."/>
        </authorList>
    </citation>
    <scope>NUCLEOTIDE SEQUENCE [LARGE SCALE GENOMIC DNA]</scope>
    <source>
        <strain evidence="2 3">IS7</strain>
    </source>
</reference>
<dbReference type="InterPro" id="IPR009049">
    <property type="entry name" value="Argininosuccinate_lyase"/>
</dbReference>
<dbReference type="InterPro" id="IPR022761">
    <property type="entry name" value="Fumarate_lyase_N"/>
</dbReference>
<evidence type="ECO:0000259" key="1">
    <source>
        <dbReference type="Pfam" id="PF00206"/>
    </source>
</evidence>
<gene>
    <name evidence="2" type="ORF">FJTKL_04145</name>
</gene>
<proteinExistence type="predicted"/>
<dbReference type="InterPro" id="IPR024083">
    <property type="entry name" value="Fumarase/histidase_N"/>
</dbReference>
<dbReference type="EMBL" id="JBAWTH010000175">
    <property type="protein sequence ID" value="KAL2273688.1"/>
    <property type="molecule type" value="Genomic_DNA"/>
</dbReference>
<dbReference type="Pfam" id="PF00206">
    <property type="entry name" value="Lyase_1"/>
    <property type="match status" value="1"/>
</dbReference>
<sequence length="105" mass="11749">MEQYNESLSFENVLHKQDILGSIAFARANTKAGRLTEDEFKKIVAVLLEAEKEWEAGTFEVVPGADEDIHTTDERLLGEIIGKHVAGKLHTGRGRNEQIATDMRL</sequence>
<accession>A0ABR4DTH6</accession>
<keyword evidence="3" id="KW-1185">Reference proteome</keyword>
<dbReference type="InterPro" id="IPR008948">
    <property type="entry name" value="L-Aspartase-like"/>
</dbReference>
<evidence type="ECO:0000313" key="3">
    <source>
        <dbReference type="Proteomes" id="UP001600888"/>
    </source>
</evidence>
<dbReference type="SUPFAM" id="SSF48557">
    <property type="entry name" value="L-aspartase-like"/>
    <property type="match status" value="1"/>
</dbReference>
<dbReference type="PANTHER" id="PTHR43814:SF1">
    <property type="entry name" value="ARGININOSUCCINATE LYASE"/>
    <property type="match status" value="1"/>
</dbReference>